<protein>
    <submittedName>
        <fullName evidence="1">Uncharacterized protein</fullName>
    </submittedName>
</protein>
<sequence length="62" mass="6957">MRQRASMMVRTSCLSKQQVNKTGRSSWYWQWGIEAGVSGMGTLQQQQWAAALGNSSNTGQKY</sequence>
<proteinExistence type="predicted"/>
<reference evidence="1 2" key="1">
    <citation type="submission" date="2020-06" db="EMBL/GenBank/DDBJ databases">
        <title>Transcriptomic and genomic resources for Thalictrum thalictroides and T. hernandezii: Facilitating candidate gene discovery in an emerging model plant lineage.</title>
        <authorList>
            <person name="Arias T."/>
            <person name="Riano-Pachon D.M."/>
            <person name="Di Stilio V.S."/>
        </authorList>
    </citation>
    <scope>NUCLEOTIDE SEQUENCE [LARGE SCALE GENOMIC DNA]</scope>
    <source>
        <strain evidence="2">cv. WT478/WT964</strain>
        <tissue evidence="1">Leaves</tissue>
    </source>
</reference>
<keyword evidence="2" id="KW-1185">Reference proteome</keyword>
<comment type="caution">
    <text evidence="1">The sequence shown here is derived from an EMBL/GenBank/DDBJ whole genome shotgun (WGS) entry which is preliminary data.</text>
</comment>
<dbReference type="AlphaFoldDB" id="A0A7J6V8X2"/>
<organism evidence="1 2">
    <name type="scientific">Thalictrum thalictroides</name>
    <name type="common">Rue-anemone</name>
    <name type="synonym">Anemone thalictroides</name>
    <dbReference type="NCBI Taxonomy" id="46969"/>
    <lineage>
        <taxon>Eukaryota</taxon>
        <taxon>Viridiplantae</taxon>
        <taxon>Streptophyta</taxon>
        <taxon>Embryophyta</taxon>
        <taxon>Tracheophyta</taxon>
        <taxon>Spermatophyta</taxon>
        <taxon>Magnoliopsida</taxon>
        <taxon>Ranunculales</taxon>
        <taxon>Ranunculaceae</taxon>
        <taxon>Thalictroideae</taxon>
        <taxon>Thalictrum</taxon>
    </lineage>
</organism>
<dbReference type="Proteomes" id="UP000554482">
    <property type="component" value="Unassembled WGS sequence"/>
</dbReference>
<evidence type="ECO:0000313" key="2">
    <source>
        <dbReference type="Proteomes" id="UP000554482"/>
    </source>
</evidence>
<name>A0A7J6V8X2_THATH</name>
<dbReference type="EMBL" id="JABWDY010037101">
    <property type="protein sequence ID" value="KAF5180660.1"/>
    <property type="molecule type" value="Genomic_DNA"/>
</dbReference>
<accession>A0A7J6V8X2</accession>
<evidence type="ECO:0000313" key="1">
    <source>
        <dbReference type="EMBL" id="KAF5180660.1"/>
    </source>
</evidence>
<gene>
    <name evidence="1" type="ORF">FRX31_029753</name>
</gene>